<name>A0ABP8N812_9BACT</name>
<dbReference type="RefSeq" id="WP_345245717.1">
    <property type="nucleotide sequence ID" value="NZ_BAABHD010000062.1"/>
</dbReference>
<reference evidence="4" key="1">
    <citation type="journal article" date="2019" name="Int. J. Syst. Evol. Microbiol.">
        <title>The Global Catalogue of Microorganisms (GCM) 10K type strain sequencing project: providing services to taxonomists for standard genome sequencing and annotation.</title>
        <authorList>
            <consortium name="The Broad Institute Genomics Platform"/>
            <consortium name="The Broad Institute Genome Sequencing Center for Infectious Disease"/>
            <person name="Wu L."/>
            <person name="Ma J."/>
        </authorList>
    </citation>
    <scope>NUCLEOTIDE SEQUENCE [LARGE SCALE GENOMIC DNA]</scope>
    <source>
        <strain evidence="4">JCM 17927</strain>
    </source>
</reference>
<comment type="caution">
    <text evidence="3">The sequence shown here is derived from an EMBL/GenBank/DDBJ whole genome shotgun (WGS) entry which is preliminary data.</text>
</comment>
<dbReference type="EMBL" id="BAABHD010000062">
    <property type="protein sequence ID" value="GAA4461423.1"/>
    <property type="molecule type" value="Genomic_DNA"/>
</dbReference>
<dbReference type="PANTHER" id="PTHR48043:SF145">
    <property type="entry name" value="FI06409P-RELATED"/>
    <property type="match status" value="1"/>
</dbReference>
<dbReference type="PANTHER" id="PTHR48043">
    <property type="entry name" value="EG:EG0003.4 PROTEIN-RELATED"/>
    <property type="match status" value="1"/>
</dbReference>
<evidence type="ECO:0000256" key="1">
    <source>
        <dbReference type="ARBA" id="ARBA00022676"/>
    </source>
</evidence>
<dbReference type="Proteomes" id="UP001501175">
    <property type="component" value="Unassembled WGS sequence"/>
</dbReference>
<evidence type="ECO:0000313" key="4">
    <source>
        <dbReference type="Proteomes" id="UP001501175"/>
    </source>
</evidence>
<proteinExistence type="predicted"/>
<accession>A0ABP8N812</accession>
<dbReference type="CDD" id="cd03784">
    <property type="entry name" value="GT1_Gtf-like"/>
    <property type="match status" value="1"/>
</dbReference>
<keyword evidence="2" id="KW-0808">Transferase</keyword>
<gene>
    <name evidence="3" type="ORF">GCM10023189_36910</name>
</gene>
<evidence type="ECO:0008006" key="5">
    <source>
        <dbReference type="Google" id="ProtNLM"/>
    </source>
</evidence>
<dbReference type="SUPFAM" id="SSF53756">
    <property type="entry name" value="UDP-Glycosyltransferase/glycogen phosphorylase"/>
    <property type="match status" value="1"/>
</dbReference>
<keyword evidence="4" id="KW-1185">Reference proteome</keyword>
<evidence type="ECO:0000256" key="2">
    <source>
        <dbReference type="ARBA" id="ARBA00022679"/>
    </source>
</evidence>
<sequence>MKTALFIVLPVPSHYNACFGFANQLRKQGYRVVFSGTVDLRKHVEAQDFEFTTLWCLEEYIINNWRTALGFFLKGVIDKKFMLLRYREFLQAVYAVREKCRVFNPDEIFIDQHLNHYYFLLSQDYKRITLINTKLPTRREKGIPPLTCGKPFKDNLIYHLFASLLWGTYLVKRKVNTLLKRIIFMGVDDYFFLKRFALRQGINIDLCRRQYNALYESIRYVPIVHVRPQFLEYDWYKLDKYEKFIYYPYKNQNETSIKSTAIWQVIRASLEDAEIKKTHIIYASLGTLSGLHKSVAISFFYKLITTVEKISDTYLVISAGELYMSIVDRQNEKIFIQQHIPQTEILPYCSMMITHAGMNSICECLTAGIPMLAYPLNLQSDQPGNAARLVVKGWGIKGNLRKDTEQTLRKKIVELLNNSVYRQNISLINMRSINNWYPTADLAKS</sequence>
<organism evidence="3 4">
    <name type="scientific">Nibrella saemangeumensis</name>
    <dbReference type="NCBI Taxonomy" id="1084526"/>
    <lineage>
        <taxon>Bacteria</taxon>
        <taxon>Pseudomonadati</taxon>
        <taxon>Bacteroidota</taxon>
        <taxon>Cytophagia</taxon>
        <taxon>Cytophagales</taxon>
        <taxon>Spirosomataceae</taxon>
        <taxon>Nibrella</taxon>
    </lineage>
</organism>
<protein>
    <recommendedName>
        <fullName evidence="5">Glycosyltransferase, MGT family</fullName>
    </recommendedName>
</protein>
<dbReference type="Gene3D" id="3.40.50.2000">
    <property type="entry name" value="Glycogen Phosphorylase B"/>
    <property type="match status" value="2"/>
</dbReference>
<keyword evidence="1" id="KW-0328">Glycosyltransferase</keyword>
<dbReference type="InterPro" id="IPR002213">
    <property type="entry name" value="UDP_glucos_trans"/>
</dbReference>
<evidence type="ECO:0000313" key="3">
    <source>
        <dbReference type="EMBL" id="GAA4461423.1"/>
    </source>
</evidence>
<dbReference type="Pfam" id="PF00201">
    <property type="entry name" value="UDPGT"/>
    <property type="match status" value="1"/>
</dbReference>
<dbReference type="InterPro" id="IPR050271">
    <property type="entry name" value="UDP-glycosyltransferase"/>
</dbReference>